<keyword evidence="3" id="KW-1185">Reference proteome</keyword>
<dbReference type="Gene3D" id="2.10.310.10">
    <property type="entry name" value="Serpins superfamily"/>
    <property type="match status" value="1"/>
</dbReference>
<dbReference type="Ensembl" id="ENSPNAT00000039752.2">
    <property type="protein sequence ID" value="ENSPNAP00000019976.2"/>
    <property type="gene ID" value="ENSPNAG00000026730.2"/>
</dbReference>
<dbReference type="InterPro" id="IPR036186">
    <property type="entry name" value="Serpin_sf"/>
</dbReference>
<reference evidence="2 3" key="1">
    <citation type="submission" date="2020-10" db="EMBL/GenBank/DDBJ databases">
        <title>Pygocentrus nattereri (red-bellied piranha) genome, fPygNat1, primary haplotype.</title>
        <authorList>
            <person name="Myers G."/>
            <person name="Meyer A."/>
            <person name="Karagic N."/>
            <person name="Pippel M."/>
            <person name="Winkler S."/>
            <person name="Tracey A."/>
            <person name="Wood J."/>
            <person name="Formenti G."/>
            <person name="Howe K."/>
            <person name="Fedrigo O."/>
            <person name="Jarvis E.D."/>
        </authorList>
    </citation>
    <scope>NUCLEOTIDE SEQUENCE [LARGE SCALE GENOMIC DNA]</scope>
</reference>
<protein>
    <recommendedName>
        <fullName evidence="1">Serpin domain-containing protein</fullName>
    </recommendedName>
</protein>
<organism evidence="2 3">
    <name type="scientific">Pygocentrus nattereri</name>
    <name type="common">Red-bellied piranha</name>
    <dbReference type="NCBI Taxonomy" id="42514"/>
    <lineage>
        <taxon>Eukaryota</taxon>
        <taxon>Metazoa</taxon>
        <taxon>Chordata</taxon>
        <taxon>Craniata</taxon>
        <taxon>Vertebrata</taxon>
        <taxon>Euteleostomi</taxon>
        <taxon>Actinopterygii</taxon>
        <taxon>Neopterygii</taxon>
        <taxon>Teleostei</taxon>
        <taxon>Ostariophysi</taxon>
        <taxon>Characiformes</taxon>
        <taxon>Characoidei</taxon>
        <taxon>Pygocentrus</taxon>
    </lineage>
</organism>
<dbReference type="GO" id="GO:0005615">
    <property type="term" value="C:extracellular space"/>
    <property type="evidence" value="ECO:0007669"/>
    <property type="project" value="InterPro"/>
</dbReference>
<dbReference type="STRING" id="42514.ENSPNAP00000019976"/>
<reference evidence="2" key="3">
    <citation type="submission" date="2025-09" db="UniProtKB">
        <authorList>
            <consortium name="Ensembl"/>
        </authorList>
    </citation>
    <scope>IDENTIFICATION</scope>
</reference>
<dbReference type="Gene3D" id="6.20.40.10">
    <property type="match status" value="1"/>
</dbReference>
<evidence type="ECO:0000313" key="3">
    <source>
        <dbReference type="Proteomes" id="UP001501920"/>
    </source>
</evidence>
<dbReference type="InterPro" id="IPR000215">
    <property type="entry name" value="Serpin_fam"/>
</dbReference>
<dbReference type="Proteomes" id="UP001501920">
    <property type="component" value="Chromosome 4"/>
</dbReference>
<dbReference type="GeneTree" id="ENSGT00940000160877"/>
<dbReference type="GO" id="GO:0004867">
    <property type="term" value="F:serine-type endopeptidase inhibitor activity"/>
    <property type="evidence" value="ECO:0007669"/>
    <property type="project" value="InterPro"/>
</dbReference>
<sequence>MGTCVTWIEELSSNFSHTHLKASRVKHVLHQAILKVDEKGTEAAAATFVAVKVASGPPTTNLNRPFLVFIVDESTKSIHFIGKITNPTQKPNC</sequence>
<accession>A0A3B4DA57</accession>
<dbReference type="SUPFAM" id="SSF56574">
    <property type="entry name" value="Serpins"/>
    <property type="match status" value="1"/>
</dbReference>
<evidence type="ECO:0000259" key="1">
    <source>
        <dbReference type="Pfam" id="PF00079"/>
    </source>
</evidence>
<dbReference type="InterPro" id="IPR023796">
    <property type="entry name" value="Serpin_dom"/>
</dbReference>
<dbReference type="PANTHER" id="PTHR11461:SF363">
    <property type="entry name" value="SERINE (OR CYSTEINE) PROTEINASE INHIBITOR, CLADE A (ALPHA-1 ANTIPROTEINASE, ANTITRYPSIN), MEMBER 1, LIKE PRECURSOR-RELATED"/>
    <property type="match status" value="1"/>
</dbReference>
<dbReference type="AlphaFoldDB" id="A0A3B4DA57"/>
<gene>
    <name evidence="2" type="primary">UFM1</name>
</gene>
<feature type="domain" description="Serpin" evidence="1">
    <location>
        <begin position="13"/>
        <end position="87"/>
    </location>
</feature>
<dbReference type="PANTHER" id="PTHR11461">
    <property type="entry name" value="SERINE PROTEASE INHIBITOR, SERPIN"/>
    <property type="match status" value="1"/>
</dbReference>
<name>A0A3B4DA57_PYGNA</name>
<evidence type="ECO:0000313" key="2">
    <source>
        <dbReference type="Ensembl" id="ENSPNAP00000019976.2"/>
    </source>
</evidence>
<dbReference type="Pfam" id="PF00079">
    <property type="entry name" value="Serpin"/>
    <property type="match status" value="1"/>
</dbReference>
<reference evidence="2" key="2">
    <citation type="submission" date="2025-08" db="UniProtKB">
        <authorList>
            <consortium name="Ensembl"/>
        </authorList>
    </citation>
    <scope>IDENTIFICATION</scope>
</reference>
<proteinExistence type="predicted"/>